<organism evidence="10 11">
    <name type="scientific">Paludisphaera borealis</name>
    <dbReference type="NCBI Taxonomy" id="1387353"/>
    <lineage>
        <taxon>Bacteria</taxon>
        <taxon>Pseudomonadati</taxon>
        <taxon>Planctomycetota</taxon>
        <taxon>Planctomycetia</taxon>
        <taxon>Isosphaerales</taxon>
        <taxon>Isosphaeraceae</taxon>
        <taxon>Paludisphaera</taxon>
    </lineage>
</organism>
<dbReference type="OrthoDB" id="8612680at2"/>
<feature type="region of interest" description="Disordered" evidence="9">
    <location>
        <begin position="263"/>
        <end position="291"/>
    </location>
</feature>
<protein>
    <recommendedName>
        <fullName evidence="5">Alpha-acetolactate decarboxylase</fullName>
        <ecNumber evidence="4">4.1.1.5</ecNumber>
    </recommendedName>
</protein>
<dbReference type="RefSeq" id="WP_076347356.1">
    <property type="nucleotide sequence ID" value="NZ_CP019082.1"/>
</dbReference>
<dbReference type="PANTHER" id="PTHR35524:SF1">
    <property type="entry name" value="ALPHA-ACETOLACTATE DECARBOXYLASE"/>
    <property type="match status" value="1"/>
</dbReference>
<evidence type="ECO:0000256" key="5">
    <source>
        <dbReference type="ARBA" id="ARBA00020164"/>
    </source>
</evidence>
<evidence type="ECO:0000256" key="8">
    <source>
        <dbReference type="ARBA" id="ARBA00023239"/>
    </source>
</evidence>
<dbReference type="KEGG" id="pbor:BSF38_03285"/>
<dbReference type="EC" id="4.1.1.5" evidence="4"/>
<evidence type="ECO:0000256" key="9">
    <source>
        <dbReference type="SAM" id="MobiDB-lite"/>
    </source>
</evidence>
<dbReference type="EMBL" id="CP019082">
    <property type="protein sequence ID" value="APW61757.1"/>
    <property type="molecule type" value="Genomic_DNA"/>
</dbReference>
<dbReference type="InterPro" id="IPR005128">
    <property type="entry name" value="Acetolactate_a_deCO2ase"/>
</dbReference>
<accession>A0A1U7CS37</accession>
<keyword evidence="8 10" id="KW-0456">Lyase</keyword>
<proteinExistence type="inferred from homology"/>
<dbReference type="STRING" id="1387353.BSF38_03285"/>
<gene>
    <name evidence="10" type="primary">alsD</name>
    <name evidence="10" type="ORF">BSF38_03285</name>
</gene>
<comment type="pathway">
    <text evidence="2">Polyol metabolism; (R,R)-butane-2,3-diol biosynthesis; (R,R)-butane-2,3-diol from pyruvate: step 2/3.</text>
</comment>
<dbReference type="UniPathway" id="UPA00626">
    <property type="reaction ID" value="UER00678"/>
</dbReference>
<evidence type="ECO:0000256" key="1">
    <source>
        <dbReference type="ARBA" id="ARBA00001784"/>
    </source>
</evidence>
<dbReference type="PANTHER" id="PTHR35524">
    <property type="entry name" value="ALPHA-ACETOLACTATE DECARBOXYLASE"/>
    <property type="match status" value="1"/>
</dbReference>
<dbReference type="SUPFAM" id="SSF117856">
    <property type="entry name" value="AF0104/ALDC/Ptd012-like"/>
    <property type="match status" value="1"/>
</dbReference>
<dbReference type="Pfam" id="PF03306">
    <property type="entry name" value="AAL_decarboxy"/>
    <property type="match status" value="1"/>
</dbReference>
<comment type="similarity">
    <text evidence="3">Belongs to the alpha-acetolactate decarboxylase family.</text>
</comment>
<evidence type="ECO:0000256" key="2">
    <source>
        <dbReference type="ARBA" id="ARBA00005170"/>
    </source>
</evidence>
<evidence type="ECO:0000256" key="3">
    <source>
        <dbReference type="ARBA" id="ARBA00007106"/>
    </source>
</evidence>
<dbReference type="CDD" id="cd17299">
    <property type="entry name" value="acetolactate_decarboxylase"/>
    <property type="match status" value="1"/>
</dbReference>
<dbReference type="AlphaFoldDB" id="A0A1U7CS37"/>
<reference evidence="11" key="1">
    <citation type="submission" date="2016-12" db="EMBL/GenBank/DDBJ databases">
        <title>Comparative genomics of four Isosphaeraceae planctomycetes: a common pool of plasmids and glycoside hydrolase genes.</title>
        <authorList>
            <person name="Ivanova A."/>
        </authorList>
    </citation>
    <scope>NUCLEOTIDE SEQUENCE [LARGE SCALE GENOMIC DNA]</scope>
    <source>
        <strain evidence="11">PX4</strain>
    </source>
</reference>
<dbReference type="GO" id="GO:0047605">
    <property type="term" value="F:acetolactate decarboxylase activity"/>
    <property type="evidence" value="ECO:0007669"/>
    <property type="project" value="UniProtKB-EC"/>
</dbReference>
<keyword evidence="6" id="KW-0210">Decarboxylase</keyword>
<name>A0A1U7CS37_9BACT</name>
<dbReference type="Gene3D" id="3.30.1330.80">
    <property type="entry name" value="Hypothetical protein, similar to alpha- acetolactate decarboxylase, domain 2"/>
    <property type="match status" value="2"/>
</dbReference>
<evidence type="ECO:0000256" key="6">
    <source>
        <dbReference type="ARBA" id="ARBA00022793"/>
    </source>
</evidence>
<dbReference type="NCBIfam" id="TIGR01252">
    <property type="entry name" value="acetolac_decarb"/>
    <property type="match status" value="1"/>
</dbReference>
<evidence type="ECO:0000313" key="11">
    <source>
        <dbReference type="Proteomes" id="UP000186309"/>
    </source>
</evidence>
<evidence type="ECO:0000313" key="10">
    <source>
        <dbReference type="EMBL" id="APW61757.1"/>
    </source>
</evidence>
<keyword evidence="7" id="KW-0005">Acetoin biosynthesis</keyword>
<dbReference type="Proteomes" id="UP000186309">
    <property type="component" value="Chromosome"/>
</dbReference>
<keyword evidence="11" id="KW-1185">Reference proteome</keyword>
<sequence>MYDPTMVPLACRIPETIRRALDERRRTSGETIDAIVEAALVEHLQAGWSTLFQVSTAGALVEGVHEGAVSVHFLKQHGDLGLGTFTNLDGEMVVVDGRCYQVRSDGSVREVDDAERSPYAVLTRFNPEPPVELGAFAGVAELHNRLNALRTTDNLFYAYQIDGLFEFVRTRAVPKVEEGTRLLAAAARQPEFDFHNVRGTLVGFWSPGYVKILTVPGYHFHFLTEDRKAGGHLLDCRARSLTARVEREANLRVALPETPSFLKADLSHDGSAELDQAEKQKGDRKNEPARP</sequence>
<dbReference type="GO" id="GO:0045151">
    <property type="term" value="P:acetoin biosynthetic process"/>
    <property type="evidence" value="ECO:0007669"/>
    <property type="project" value="UniProtKB-KW"/>
</dbReference>
<evidence type="ECO:0000256" key="4">
    <source>
        <dbReference type="ARBA" id="ARBA00013204"/>
    </source>
</evidence>
<comment type="catalytic activity">
    <reaction evidence="1">
        <text>(2S)-2-acetolactate + H(+) = (R)-acetoin + CO2</text>
        <dbReference type="Rhea" id="RHEA:21580"/>
        <dbReference type="ChEBI" id="CHEBI:15378"/>
        <dbReference type="ChEBI" id="CHEBI:15686"/>
        <dbReference type="ChEBI" id="CHEBI:16526"/>
        <dbReference type="ChEBI" id="CHEBI:58476"/>
        <dbReference type="EC" id="4.1.1.5"/>
    </reaction>
</comment>
<evidence type="ECO:0000256" key="7">
    <source>
        <dbReference type="ARBA" id="ARBA00023061"/>
    </source>
</evidence>
<feature type="compositionally biased region" description="Basic and acidic residues" evidence="9">
    <location>
        <begin position="265"/>
        <end position="291"/>
    </location>
</feature>